<dbReference type="Proteomes" id="UP000184073">
    <property type="component" value="Unassembled WGS sequence"/>
</dbReference>
<accession>A0A1L9PVP3</accession>
<dbReference type="GeneID" id="63728699"/>
<dbReference type="RefSeq" id="XP_040671267.1">
    <property type="nucleotide sequence ID" value="XM_040813188.1"/>
</dbReference>
<dbReference type="VEuPathDB" id="FungiDB:ASPVEDRAFT_45023"/>
<dbReference type="AlphaFoldDB" id="A0A1L9PVP3"/>
<keyword evidence="2" id="KW-1185">Reference proteome</keyword>
<sequence length="160" mass="17643">MADLYSHVTNCLPRTSSCFLLPASVQASVDMSIRLTADEFMLRLSSALQKDHSGEPEDHSVCSVNLSSSRRLVITSLSTGYQSTDAPIFCKSHHLHEICVLAETKEEPMTIDEALSRATKRRRHLDDMDIKTPGGLDTAGVSSGMEQPRVAFRLVRLIVV</sequence>
<evidence type="ECO:0000313" key="2">
    <source>
        <dbReference type="Proteomes" id="UP000184073"/>
    </source>
</evidence>
<dbReference type="EMBL" id="KV878133">
    <property type="protein sequence ID" value="OJJ05505.1"/>
    <property type="molecule type" value="Genomic_DNA"/>
</dbReference>
<reference evidence="2" key="1">
    <citation type="journal article" date="2017" name="Genome Biol.">
        <title>Comparative genomics reveals high biological diversity and specific adaptations in the industrially and medically important fungal genus Aspergillus.</title>
        <authorList>
            <person name="de Vries R.P."/>
            <person name="Riley R."/>
            <person name="Wiebenga A."/>
            <person name="Aguilar-Osorio G."/>
            <person name="Amillis S."/>
            <person name="Uchima C.A."/>
            <person name="Anderluh G."/>
            <person name="Asadollahi M."/>
            <person name="Askin M."/>
            <person name="Barry K."/>
            <person name="Battaglia E."/>
            <person name="Bayram O."/>
            <person name="Benocci T."/>
            <person name="Braus-Stromeyer S.A."/>
            <person name="Caldana C."/>
            <person name="Canovas D."/>
            <person name="Cerqueira G.C."/>
            <person name="Chen F."/>
            <person name="Chen W."/>
            <person name="Choi C."/>
            <person name="Clum A."/>
            <person name="Dos Santos R.A."/>
            <person name="Damasio A.R."/>
            <person name="Diallinas G."/>
            <person name="Emri T."/>
            <person name="Fekete E."/>
            <person name="Flipphi M."/>
            <person name="Freyberg S."/>
            <person name="Gallo A."/>
            <person name="Gournas C."/>
            <person name="Habgood R."/>
            <person name="Hainaut M."/>
            <person name="Harispe M.L."/>
            <person name="Henrissat B."/>
            <person name="Hilden K.S."/>
            <person name="Hope R."/>
            <person name="Hossain A."/>
            <person name="Karabika E."/>
            <person name="Karaffa L."/>
            <person name="Karanyi Z."/>
            <person name="Krasevec N."/>
            <person name="Kuo A."/>
            <person name="Kusch H."/>
            <person name="LaButti K."/>
            <person name="Lagendijk E.L."/>
            <person name="Lapidus A."/>
            <person name="Levasseur A."/>
            <person name="Lindquist E."/>
            <person name="Lipzen A."/>
            <person name="Logrieco A.F."/>
            <person name="MacCabe A."/>
            <person name="Maekelae M.R."/>
            <person name="Malavazi I."/>
            <person name="Melin P."/>
            <person name="Meyer V."/>
            <person name="Mielnichuk N."/>
            <person name="Miskei M."/>
            <person name="Molnar A.P."/>
            <person name="Mule G."/>
            <person name="Ngan C.Y."/>
            <person name="Orejas M."/>
            <person name="Orosz E."/>
            <person name="Ouedraogo J.P."/>
            <person name="Overkamp K.M."/>
            <person name="Park H.-S."/>
            <person name="Perrone G."/>
            <person name="Piumi F."/>
            <person name="Punt P.J."/>
            <person name="Ram A.F."/>
            <person name="Ramon A."/>
            <person name="Rauscher S."/>
            <person name="Record E."/>
            <person name="Riano-Pachon D.M."/>
            <person name="Robert V."/>
            <person name="Roehrig J."/>
            <person name="Ruller R."/>
            <person name="Salamov A."/>
            <person name="Salih N.S."/>
            <person name="Samson R.A."/>
            <person name="Sandor E."/>
            <person name="Sanguinetti M."/>
            <person name="Schuetze T."/>
            <person name="Sepcic K."/>
            <person name="Shelest E."/>
            <person name="Sherlock G."/>
            <person name="Sophianopoulou V."/>
            <person name="Squina F.M."/>
            <person name="Sun H."/>
            <person name="Susca A."/>
            <person name="Todd R.B."/>
            <person name="Tsang A."/>
            <person name="Unkles S.E."/>
            <person name="van de Wiele N."/>
            <person name="van Rossen-Uffink D."/>
            <person name="Oliveira J.V."/>
            <person name="Vesth T.C."/>
            <person name="Visser J."/>
            <person name="Yu J.-H."/>
            <person name="Zhou M."/>
            <person name="Andersen M.R."/>
            <person name="Archer D.B."/>
            <person name="Baker S.E."/>
            <person name="Benoit I."/>
            <person name="Brakhage A.A."/>
            <person name="Braus G.H."/>
            <person name="Fischer R."/>
            <person name="Frisvad J.C."/>
            <person name="Goldman G.H."/>
            <person name="Houbraken J."/>
            <person name="Oakley B."/>
            <person name="Pocsi I."/>
            <person name="Scazzocchio C."/>
            <person name="Seiboth B."/>
            <person name="vanKuyk P.A."/>
            <person name="Wortman J."/>
            <person name="Dyer P.S."/>
            <person name="Grigoriev I.V."/>
        </authorList>
    </citation>
    <scope>NUCLEOTIDE SEQUENCE [LARGE SCALE GENOMIC DNA]</scope>
    <source>
        <strain evidence="2">CBS 583.65</strain>
    </source>
</reference>
<name>A0A1L9PVP3_ASPVE</name>
<organism evidence="1 2">
    <name type="scientific">Aspergillus versicolor CBS 583.65</name>
    <dbReference type="NCBI Taxonomy" id="1036611"/>
    <lineage>
        <taxon>Eukaryota</taxon>
        <taxon>Fungi</taxon>
        <taxon>Dikarya</taxon>
        <taxon>Ascomycota</taxon>
        <taxon>Pezizomycotina</taxon>
        <taxon>Eurotiomycetes</taxon>
        <taxon>Eurotiomycetidae</taxon>
        <taxon>Eurotiales</taxon>
        <taxon>Aspergillaceae</taxon>
        <taxon>Aspergillus</taxon>
        <taxon>Aspergillus subgen. Nidulantes</taxon>
    </lineage>
</organism>
<protein>
    <submittedName>
        <fullName evidence="1">Uncharacterized protein</fullName>
    </submittedName>
</protein>
<proteinExistence type="predicted"/>
<evidence type="ECO:0000313" key="1">
    <source>
        <dbReference type="EMBL" id="OJJ05505.1"/>
    </source>
</evidence>
<gene>
    <name evidence="1" type="ORF">ASPVEDRAFT_45023</name>
</gene>